<keyword evidence="4 5" id="KW-0472">Membrane</keyword>
<evidence type="ECO:0000313" key="7">
    <source>
        <dbReference type="Proteomes" id="UP000683360"/>
    </source>
</evidence>
<dbReference type="InterPro" id="IPR004031">
    <property type="entry name" value="PMP22/EMP/MP20/Claudin"/>
</dbReference>
<dbReference type="Pfam" id="PF00822">
    <property type="entry name" value="PMP22_Claudin"/>
    <property type="match status" value="1"/>
</dbReference>
<feature type="transmembrane region" description="Helical" evidence="5">
    <location>
        <begin position="144"/>
        <end position="165"/>
    </location>
</feature>
<evidence type="ECO:0000256" key="2">
    <source>
        <dbReference type="ARBA" id="ARBA00022692"/>
    </source>
</evidence>
<keyword evidence="2 5" id="KW-0812">Transmembrane</keyword>
<protein>
    <submittedName>
        <fullName evidence="6">Uncharacterized protein</fullName>
    </submittedName>
</protein>
<dbReference type="InterPro" id="IPR050579">
    <property type="entry name" value="PMP-22/EMP/MP20-like"/>
</dbReference>
<reference evidence="6" key="1">
    <citation type="submission" date="2021-03" db="EMBL/GenBank/DDBJ databases">
        <authorList>
            <person name="Bekaert M."/>
        </authorList>
    </citation>
    <scope>NUCLEOTIDE SEQUENCE</scope>
</reference>
<dbReference type="GO" id="GO:0005886">
    <property type="term" value="C:plasma membrane"/>
    <property type="evidence" value="ECO:0007669"/>
    <property type="project" value="TreeGrafter"/>
</dbReference>
<dbReference type="Gene3D" id="1.20.140.150">
    <property type="match status" value="1"/>
</dbReference>
<proteinExistence type="predicted"/>
<evidence type="ECO:0000256" key="5">
    <source>
        <dbReference type="SAM" id="Phobius"/>
    </source>
</evidence>
<keyword evidence="7" id="KW-1185">Reference proteome</keyword>
<dbReference type="AlphaFoldDB" id="A0A8S3T9X1"/>
<feature type="transmembrane region" description="Helical" evidence="5">
    <location>
        <begin position="12"/>
        <end position="36"/>
    </location>
</feature>
<sequence>MGILWDAKPITIAGFVVAIVSFVLQLIGFATSYWLYRKMRDAEYHAGLWQICLPTRSGTTECEQIECGKFSCINLKGTQALETLAFIILLAAVVLVAVQLFVMKDKDILKKAGAVCCIVAGAFALIGVIVFATESSIQTSDLHFSFAFCIISSVCGIVAGILLVIR</sequence>
<evidence type="ECO:0000313" key="6">
    <source>
        <dbReference type="EMBL" id="CAG2230531.1"/>
    </source>
</evidence>
<dbReference type="PANTHER" id="PTHR10671:SF108">
    <property type="entry name" value="CLAUDIN FAMILY PROTEIN-RELATED"/>
    <property type="match status" value="1"/>
</dbReference>
<dbReference type="PANTHER" id="PTHR10671">
    <property type="entry name" value="EPITHELIAL MEMBRANE PROTEIN-RELATED"/>
    <property type="match status" value="1"/>
</dbReference>
<comment type="caution">
    <text evidence="6">The sequence shown here is derived from an EMBL/GenBank/DDBJ whole genome shotgun (WGS) entry which is preliminary data.</text>
</comment>
<name>A0A8S3T9X1_MYTED</name>
<accession>A0A8S3T9X1</accession>
<organism evidence="6 7">
    <name type="scientific">Mytilus edulis</name>
    <name type="common">Blue mussel</name>
    <dbReference type="NCBI Taxonomy" id="6550"/>
    <lineage>
        <taxon>Eukaryota</taxon>
        <taxon>Metazoa</taxon>
        <taxon>Spiralia</taxon>
        <taxon>Lophotrochozoa</taxon>
        <taxon>Mollusca</taxon>
        <taxon>Bivalvia</taxon>
        <taxon>Autobranchia</taxon>
        <taxon>Pteriomorphia</taxon>
        <taxon>Mytilida</taxon>
        <taxon>Mytiloidea</taxon>
        <taxon>Mytilidae</taxon>
        <taxon>Mytilinae</taxon>
        <taxon>Mytilus</taxon>
    </lineage>
</organism>
<dbReference type="Proteomes" id="UP000683360">
    <property type="component" value="Unassembled WGS sequence"/>
</dbReference>
<keyword evidence="3 5" id="KW-1133">Transmembrane helix</keyword>
<evidence type="ECO:0000256" key="4">
    <source>
        <dbReference type="ARBA" id="ARBA00023136"/>
    </source>
</evidence>
<evidence type="ECO:0000256" key="1">
    <source>
        <dbReference type="ARBA" id="ARBA00004141"/>
    </source>
</evidence>
<dbReference type="InterPro" id="IPR017974">
    <property type="entry name" value="Claudin_CS"/>
</dbReference>
<gene>
    <name evidence="6" type="ORF">MEDL_43368</name>
</gene>
<dbReference type="PROSITE" id="PS01346">
    <property type="entry name" value="CLAUDIN"/>
    <property type="match status" value="1"/>
</dbReference>
<dbReference type="EMBL" id="CAJPWZ010002070">
    <property type="protein sequence ID" value="CAG2230531.1"/>
    <property type="molecule type" value="Genomic_DNA"/>
</dbReference>
<feature type="transmembrane region" description="Helical" evidence="5">
    <location>
        <begin position="114"/>
        <end position="132"/>
    </location>
</feature>
<comment type="subcellular location">
    <subcellularLocation>
        <location evidence="1">Membrane</location>
        <topology evidence="1">Multi-pass membrane protein</topology>
    </subcellularLocation>
</comment>
<evidence type="ECO:0000256" key="3">
    <source>
        <dbReference type="ARBA" id="ARBA00022989"/>
    </source>
</evidence>
<dbReference type="OrthoDB" id="6111629at2759"/>
<feature type="transmembrane region" description="Helical" evidence="5">
    <location>
        <begin position="84"/>
        <end position="102"/>
    </location>
</feature>